<comment type="caution">
    <text evidence="2">The sequence shown here is derived from an EMBL/GenBank/DDBJ whole genome shotgun (WGS) entry which is preliminary data.</text>
</comment>
<dbReference type="AlphaFoldDB" id="A0A834F6V7"/>
<evidence type="ECO:0000313" key="3">
    <source>
        <dbReference type="Proteomes" id="UP000646548"/>
    </source>
</evidence>
<sequence length="103" mass="11348">MKEKKNSGGIYQQPPGKHSSVYVSALCVKAPQKHLRGFNRQTPVLREAERSDIRDSIVQFNHNKVLTAERRRGHAAAAEANMSRQGANARRGSARLGSVSAPR</sequence>
<name>A0A834F6V7_ORYME</name>
<accession>A0A834F6V7</accession>
<evidence type="ECO:0000256" key="1">
    <source>
        <dbReference type="SAM" id="MobiDB-lite"/>
    </source>
</evidence>
<reference evidence="2" key="1">
    <citation type="journal article" name="BMC Genomics">
        <title>Long-read sequencing and de novo genome assembly of marine medaka (Oryzias melastigma).</title>
        <authorList>
            <person name="Liang P."/>
            <person name="Saqib H.S.A."/>
            <person name="Ni X."/>
            <person name="Shen Y."/>
        </authorList>
    </citation>
    <scope>NUCLEOTIDE SEQUENCE</scope>
    <source>
        <strain evidence="2">Bigg-433</strain>
    </source>
</reference>
<evidence type="ECO:0000313" key="2">
    <source>
        <dbReference type="EMBL" id="KAF6727055.1"/>
    </source>
</evidence>
<proteinExistence type="predicted"/>
<organism evidence="2 3">
    <name type="scientific">Oryzias melastigma</name>
    <name type="common">Marine medaka</name>
    <dbReference type="NCBI Taxonomy" id="30732"/>
    <lineage>
        <taxon>Eukaryota</taxon>
        <taxon>Metazoa</taxon>
        <taxon>Chordata</taxon>
        <taxon>Craniata</taxon>
        <taxon>Vertebrata</taxon>
        <taxon>Euteleostomi</taxon>
        <taxon>Actinopterygii</taxon>
        <taxon>Neopterygii</taxon>
        <taxon>Teleostei</taxon>
        <taxon>Neoteleostei</taxon>
        <taxon>Acanthomorphata</taxon>
        <taxon>Ovalentaria</taxon>
        <taxon>Atherinomorphae</taxon>
        <taxon>Beloniformes</taxon>
        <taxon>Adrianichthyidae</taxon>
        <taxon>Oryziinae</taxon>
        <taxon>Oryzias</taxon>
    </lineage>
</organism>
<dbReference type="EMBL" id="WKFB01000313">
    <property type="protein sequence ID" value="KAF6727055.1"/>
    <property type="molecule type" value="Genomic_DNA"/>
</dbReference>
<protein>
    <submittedName>
        <fullName evidence="2">Uncharacterized protein</fullName>
    </submittedName>
</protein>
<gene>
    <name evidence="2" type="ORF">FQA47_018042</name>
</gene>
<dbReference type="Proteomes" id="UP000646548">
    <property type="component" value="Unassembled WGS sequence"/>
</dbReference>
<feature type="region of interest" description="Disordered" evidence="1">
    <location>
        <begin position="69"/>
        <end position="103"/>
    </location>
</feature>